<reference evidence="1 2" key="1">
    <citation type="submission" date="2018-06" db="EMBL/GenBank/DDBJ databases">
        <title>Phytoactinopolyspora halophila sp. nov., a novel halophilic actinomycete isolated from a saline soil in China.</title>
        <authorList>
            <person name="Tang S.-K."/>
        </authorList>
    </citation>
    <scope>NUCLEOTIDE SEQUENCE [LARGE SCALE GENOMIC DNA]</scope>
    <source>
        <strain evidence="1 2">YIM 96934</strain>
    </source>
</reference>
<gene>
    <name evidence="1" type="ORF">DPM12_17625</name>
</gene>
<dbReference type="OrthoDB" id="4086853at2"/>
<dbReference type="RefSeq" id="WP_112259669.1">
    <property type="nucleotide sequence ID" value="NZ_QMIG01000022.1"/>
</dbReference>
<evidence type="ECO:0000313" key="2">
    <source>
        <dbReference type="Proteomes" id="UP000250462"/>
    </source>
</evidence>
<comment type="caution">
    <text evidence="1">The sequence shown here is derived from an EMBL/GenBank/DDBJ whole genome shotgun (WGS) entry which is preliminary data.</text>
</comment>
<protein>
    <submittedName>
        <fullName evidence="1">Uncharacterized protein</fullName>
    </submittedName>
</protein>
<evidence type="ECO:0000313" key="1">
    <source>
        <dbReference type="EMBL" id="RAW11161.1"/>
    </source>
</evidence>
<keyword evidence="2" id="KW-1185">Reference proteome</keyword>
<sequence length="286" mass="32240">MASLSDIAEAAGMSVGFFREAGIMDVLRKARDGKWAPDRVAQEIRNSDWYQSTAESERQNLLLKHQDPAEFQARRESVRAEVFRVSRETGLGWGIEDGALHKAADMALLNNWSETQIRNHLAGLGSVEQRMKKGKALTGDAGAAEAMVRQLSQDFGIDISDSFRRTMVSNMAHGKWDENYARNYFAGKARNKYRALADDIDRGMTVREAAEPYTNAMAQLLEINPAEADLNDPLIKKAITSRDGLMDMQEFETRVRNDERWMRTKNAQDDFMSAGREILQLFGQIA</sequence>
<organism evidence="1 2">
    <name type="scientific">Phytoactinopolyspora halophila</name>
    <dbReference type="NCBI Taxonomy" id="1981511"/>
    <lineage>
        <taxon>Bacteria</taxon>
        <taxon>Bacillati</taxon>
        <taxon>Actinomycetota</taxon>
        <taxon>Actinomycetes</taxon>
        <taxon>Jiangellales</taxon>
        <taxon>Jiangellaceae</taxon>
        <taxon>Phytoactinopolyspora</taxon>
    </lineage>
</organism>
<proteinExistence type="predicted"/>
<dbReference type="Proteomes" id="UP000250462">
    <property type="component" value="Unassembled WGS sequence"/>
</dbReference>
<dbReference type="EMBL" id="QMIG01000022">
    <property type="protein sequence ID" value="RAW11161.1"/>
    <property type="molecule type" value="Genomic_DNA"/>
</dbReference>
<dbReference type="AlphaFoldDB" id="A0A329QGS7"/>
<accession>A0A329QGS7</accession>
<name>A0A329QGS7_9ACTN</name>